<dbReference type="AlphaFoldDB" id="A0A5B8JG35"/>
<dbReference type="PROSITE" id="PS51202">
    <property type="entry name" value="RCK_C"/>
    <property type="match status" value="1"/>
</dbReference>
<sequence length="225" mass="24964">MVIKHKKDICVIGLGRFGQAVVSQLLKMNKSVFIIDAKEDNAKIFENEVQRIAIADAADMKALKSMNIEQMETVVVACPDNIEIVAALLELNIKNIIARATSARHARVLKQIGVTQIIRPEHESGIRTALIAANENLIRFSENLQELSENFVVGTTTIKNPDLSKMKIKDLDFNKRKITIILIKRNGRVLRPSGDVELEIDDIVSLVGEVSDVTAGLGWLNQQSK</sequence>
<name>A0A5B8JG35_9MOLU</name>
<evidence type="ECO:0000259" key="1">
    <source>
        <dbReference type="PROSITE" id="PS51201"/>
    </source>
</evidence>
<evidence type="ECO:0000313" key="4">
    <source>
        <dbReference type="Proteomes" id="UP000317512"/>
    </source>
</evidence>
<dbReference type="InterPro" id="IPR050721">
    <property type="entry name" value="Trk_Ktr_HKT_K-transport"/>
</dbReference>
<evidence type="ECO:0000259" key="2">
    <source>
        <dbReference type="PROSITE" id="PS51202"/>
    </source>
</evidence>
<dbReference type="OrthoDB" id="9776294at2"/>
<evidence type="ECO:0000313" key="3">
    <source>
        <dbReference type="EMBL" id="QDY88163.1"/>
    </source>
</evidence>
<reference evidence="4" key="1">
    <citation type="submission" date="2019-07" db="EMBL/GenBank/DDBJ databases">
        <title>Complete genome sequences of three Mycoplasma sp. 1220 strains.</title>
        <authorList>
            <person name="Grozner D."/>
            <person name="Forro B."/>
            <person name="Kovacs A.B."/>
            <person name="Marton S."/>
            <person name="Banyai K."/>
            <person name="Kreizinger Z."/>
            <person name="Sulyok K.M."/>
            <person name="Gyuranecz M."/>
        </authorList>
    </citation>
    <scope>NUCLEOTIDE SEQUENCE [LARGE SCALE GENOMIC DNA]</scope>
    <source>
        <strain evidence="4">MYCAV93</strain>
    </source>
</reference>
<feature type="domain" description="RCK N-terminal" evidence="1">
    <location>
        <begin position="6"/>
        <end position="118"/>
    </location>
</feature>
<gene>
    <name evidence="3" type="ORF">FOY43_00590</name>
</gene>
<dbReference type="Proteomes" id="UP000317512">
    <property type="component" value="Chromosome"/>
</dbReference>
<dbReference type="InterPro" id="IPR006037">
    <property type="entry name" value="RCK_C"/>
</dbReference>
<dbReference type="EMBL" id="CP041663">
    <property type="protein sequence ID" value="QDY88163.1"/>
    <property type="molecule type" value="Genomic_DNA"/>
</dbReference>
<dbReference type="Gene3D" id="3.30.70.1450">
    <property type="entry name" value="Regulator of K+ conductance, C-terminal domain"/>
    <property type="match status" value="1"/>
</dbReference>
<dbReference type="GO" id="GO:0006813">
    <property type="term" value="P:potassium ion transport"/>
    <property type="evidence" value="ECO:0007669"/>
    <property type="project" value="InterPro"/>
</dbReference>
<dbReference type="SUPFAM" id="SSF51735">
    <property type="entry name" value="NAD(P)-binding Rossmann-fold domains"/>
    <property type="match status" value="1"/>
</dbReference>
<dbReference type="PANTHER" id="PTHR43833:SF7">
    <property type="entry name" value="KTR SYSTEM POTASSIUM UPTAKE PROTEIN C"/>
    <property type="match status" value="1"/>
</dbReference>
<dbReference type="PANTHER" id="PTHR43833">
    <property type="entry name" value="POTASSIUM CHANNEL PROTEIN 2-RELATED-RELATED"/>
    <property type="match status" value="1"/>
</dbReference>
<dbReference type="Gene3D" id="3.40.50.720">
    <property type="entry name" value="NAD(P)-binding Rossmann-like Domain"/>
    <property type="match status" value="1"/>
</dbReference>
<dbReference type="SUPFAM" id="SSF116726">
    <property type="entry name" value="TrkA C-terminal domain-like"/>
    <property type="match status" value="1"/>
</dbReference>
<dbReference type="GO" id="GO:0008324">
    <property type="term" value="F:monoatomic cation transmembrane transporter activity"/>
    <property type="evidence" value="ECO:0007669"/>
    <property type="project" value="InterPro"/>
</dbReference>
<organism evidence="3 4">
    <name type="scientific">Mycoplasma anserisalpingitidis</name>
    <dbReference type="NCBI Taxonomy" id="519450"/>
    <lineage>
        <taxon>Bacteria</taxon>
        <taxon>Bacillati</taxon>
        <taxon>Mycoplasmatota</taxon>
        <taxon>Mollicutes</taxon>
        <taxon>Mycoplasmataceae</taxon>
        <taxon>Mycoplasma</taxon>
    </lineage>
</organism>
<dbReference type="RefSeq" id="WP_146308572.1">
    <property type="nucleotide sequence ID" value="NZ_CP041663.1"/>
</dbReference>
<accession>A0A5B8JG35</accession>
<dbReference type="Pfam" id="PF02080">
    <property type="entry name" value="TrkA_C"/>
    <property type="match status" value="1"/>
</dbReference>
<protein>
    <submittedName>
        <fullName evidence="3">TrkA family potassium uptake protein</fullName>
    </submittedName>
</protein>
<dbReference type="Pfam" id="PF02254">
    <property type="entry name" value="TrkA_N"/>
    <property type="match status" value="1"/>
</dbReference>
<dbReference type="InterPro" id="IPR036291">
    <property type="entry name" value="NAD(P)-bd_dom_sf"/>
</dbReference>
<dbReference type="PROSITE" id="PS51201">
    <property type="entry name" value="RCK_N"/>
    <property type="match status" value="1"/>
</dbReference>
<feature type="domain" description="RCK C-terminal" evidence="2">
    <location>
        <begin position="139"/>
        <end position="222"/>
    </location>
</feature>
<dbReference type="InterPro" id="IPR003148">
    <property type="entry name" value="RCK_N"/>
</dbReference>
<proteinExistence type="predicted"/>
<dbReference type="InterPro" id="IPR036721">
    <property type="entry name" value="RCK_C_sf"/>
</dbReference>